<dbReference type="RefSeq" id="WP_304561233.1">
    <property type="nucleotide sequence ID" value="NZ_JAUQSZ010000006.1"/>
</dbReference>
<dbReference type="EMBL" id="JAUQSZ010000006">
    <property type="protein sequence ID" value="MDO7842780.1"/>
    <property type="molecule type" value="Genomic_DNA"/>
</dbReference>
<reference evidence="9" key="1">
    <citation type="submission" date="2023-07" db="EMBL/GenBank/DDBJ databases">
        <authorList>
            <person name="Kim M.K."/>
        </authorList>
    </citation>
    <scope>NUCLEOTIDE SEQUENCE</scope>
    <source>
        <strain evidence="9">CA1-15</strain>
    </source>
</reference>
<sequence length="220" mass="23851">MTEITAPDRQWRMPRSAKAPGWLLAAPMIAAFLYYFVRYPEYGMYDWGVSGQALAEGRWWTLLIHMFAHGGILHIAMNMAVLIGLSPILVLRLGRAPTSWVRYFGLFFVSGLAGAAVYLAINPHGAVPMLGASGAIYGLVGALLRVSPDGPGLMPLWSREMALAVRRFVTDNLLLIVIFTVPAFLSGSGGGLAWEAHVGGFAFGLIAGPLFFPRSRAMNI</sequence>
<keyword evidence="4 9" id="KW-0378">Hydrolase</keyword>
<dbReference type="PANTHER" id="PTHR43731:SF14">
    <property type="entry name" value="PRESENILIN-ASSOCIATED RHOMBOID-LIKE PROTEIN, MITOCHONDRIAL"/>
    <property type="match status" value="1"/>
</dbReference>
<keyword evidence="10" id="KW-1185">Reference proteome</keyword>
<evidence type="ECO:0000256" key="7">
    <source>
        <dbReference type="SAM" id="Phobius"/>
    </source>
</evidence>
<comment type="subcellular location">
    <subcellularLocation>
        <location evidence="1">Membrane</location>
        <topology evidence="1">Multi-pass membrane protein</topology>
    </subcellularLocation>
</comment>
<dbReference type="GO" id="GO:0008233">
    <property type="term" value="F:peptidase activity"/>
    <property type="evidence" value="ECO:0007669"/>
    <property type="project" value="UniProtKB-KW"/>
</dbReference>
<comment type="caution">
    <text evidence="9">The sequence shown here is derived from an EMBL/GenBank/DDBJ whole genome shotgun (WGS) entry which is preliminary data.</text>
</comment>
<feature type="transmembrane region" description="Helical" evidence="7">
    <location>
        <begin position="21"/>
        <end position="39"/>
    </location>
</feature>
<dbReference type="GO" id="GO:0006508">
    <property type="term" value="P:proteolysis"/>
    <property type="evidence" value="ECO:0007669"/>
    <property type="project" value="UniProtKB-KW"/>
</dbReference>
<keyword evidence="6 7" id="KW-0472">Membrane</keyword>
<dbReference type="SUPFAM" id="SSF144091">
    <property type="entry name" value="Rhomboid-like"/>
    <property type="match status" value="1"/>
</dbReference>
<proteinExistence type="inferred from homology"/>
<evidence type="ECO:0000259" key="8">
    <source>
        <dbReference type="Pfam" id="PF01694"/>
    </source>
</evidence>
<evidence type="ECO:0000256" key="5">
    <source>
        <dbReference type="ARBA" id="ARBA00022989"/>
    </source>
</evidence>
<accession>A0ABT9A0K3</accession>
<feature type="domain" description="Peptidase S54 rhomboid" evidence="8">
    <location>
        <begin position="57"/>
        <end position="213"/>
    </location>
</feature>
<comment type="similarity">
    <text evidence="2">Belongs to the peptidase S54 family.</text>
</comment>
<dbReference type="InterPro" id="IPR035952">
    <property type="entry name" value="Rhomboid-like_sf"/>
</dbReference>
<dbReference type="Pfam" id="PF01694">
    <property type="entry name" value="Rhomboid"/>
    <property type="match status" value="1"/>
</dbReference>
<dbReference type="InterPro" id="IPR022764">
    <property type="entry name" value="Peptidase_S54_rhomboid_dom"/>
</dbReference>
<evidence type="ECO:0000256" key="3">
    <source>
        <dbReference type="ARBA" id="ARBA00022692"/>
    </source>
</evidence>
<name>A0ABT9A0K3_9SPHN</name>
<evidence type="ECO:0000256" key="2">
    <source>
        <dbReference type="ARBA" id="ARBA00009045"/>
    </source>
</evidence>
<feature type="transmembrane region" description="Helical" evidence="7">
    <location>
        <begin position="103"/>
        <end position="121"/>
    </location>
</feature>
<dbReference type="InterPro" id="IPR050925">
    <property type="entry name" value="Rhomboid_protease_S54"/>
</dbReference>
<feature type="transmembrane region" description="Helical" evidence="7">
    <location>
        <begin position="127"/>
        <end position="147"/>
    </location>
</feature>
<dbReference type="PANTHER" id="PTHR43731">
    <property type="entry name" value="RHOMBOID PROTEASE"/>
    <property type="match status" value="1"/>
</dbReference>
<protein>
    <submittedName>
        <fullName evidence="9">Rhomboid family intramembrane serine protease</fullName>
        <ecNumber evidence="9">3.4.21.-</ecNumber>
    </submittedName>
</protein>
<feature type="transmembrane region" description="Helical" evidence="7">
    <location>
        <begin position="191"/>
        <end position="212"/>
    </location>
</feature>
<evidence type="ECO:0000313" key="9">
    <source>
        <dbReference type="EMBL" id="MDO7842780.1"/>
    </source>
</evidence>
<evidence type="ECO:0000256" key="4">
    <source>
        <dbReference type="ARBA" id="ARBA00022801"/>
    </source>
</evidence>
<feature type="transmembrane region" description="Helical" evidence="7">
    <location>
        <begin position="168"/>
        <end position="185"/>
    </location>
</feature>
<keyword evidence="3 7" id="KW-0812">Transmembrane</keyword>
<keyword evidence="5 7" id="KW-1133">Transmembrane helix</keyword>
<dbReference type="Proteomes" id="UP001176468">
    <property type="component" value="Unassembled WGS sequence"/>
</dbReference>
<organism evidence="9 10">
    <name type="scientific">Sphingomonas immobilis</name>
    <dbReference type="NCBI Taxonomy" id="3063997"/>
    <lineage>
        <taxon>Bacteria</taxon>
        <taxon>Pseudomonadati</taxon>
        <taxon>Pseudomonadota</taxon>
        <taxon>Alphaproteobacteria</taxon>
        <taxon>Sphingomonadales</taxon>
        <taxon>Sphingomonadaceae</taxon>
        <taxon>Sphingomonas</taxon>
    </lineage>
</organism>
<evidence type="ECO:0000256" key="1">
    <source>
        <dbReference type="ARBA" id="ARBA00004141"/>
    </source>
</evidence>
<gene>
    <name evidence="9" type="ORF">Q5H94_10610</name>
</gene>
<evidence type="ECO:0000313" key="10">
    <source>
        <dbReference type="Proteomes" id="UP001176468"/>
    </source>
</evidence>
<keyword evidence="9" id="KW-0645">Protease</keyword>
<evidence type="ECO:0000256" key="6">
    <source>
        <dbReference type="ARBA" id="ARBA00023136"/>
    </source>
</evidence>
<dbReference type="EC" id="3.4.21.-" evidence="9"/>
<feature type="transmembrane region" description="Helical" evidence="7">
    <location>
        <begin position="59"/>
        <end position="91"/>
    </location>
</feature>
<dbReference type="Gene3D" id="1.20.1540.10">
    <property type="entry name" value="Rhomboid-like"/>
    <property type="match status" value="1"/>
</dbReference>